<keyword evidence="5" id="KW-0175">Coiled coil</keyword>
<dbReference type="Pfam" id="PF00015">
    <property type="entry name" value="MCPsignal"/>
    <property type="match status" value="1"/>
</dbReference>
<keyword evidence="4" id="KW-0807">Transducer</keyword>
<feature type="transmembrane region" description="Helical" evidence="7">
    <location>
        <begin position="209"/>
        <end position="227"/>
    </location>
</feature>
<dbReference type="EMBL" id="FUWR01000002">
    <property type="protein sequence ID" value="SJZ50175.1"/>
    <property type="molecule type" value="Genomic_DNA"/>
</dbReference>
<dbReference type="InterPro" id="IPR004089">
    <property type="entry name" value="MCPsignal_dom"/>
</dbReference>
<evidence type="ECO:0000259" key="8">
    <source>
        <dbReference type="PROSITE" id="PS50111"/>
    </source>
</evidence>
<gene>
    <name evidence="11" type="ORF">SAMN02745119_00788</name>
</gene>
<feature type="domain" description="PAS" evidence="9">
    <location>
        <begin position="640"/>
        <end position="684"/>
    </location>
</feature>
<evidence type="ECO:0000259" key="9">
    <source>
        <dbReference type="PROSITE" id="PS50112"/>
    </source>
</evidence>
<feature type="transmembrane region" description="Helical" evidence="7">
    <location>
        <begin position="12"/>
        <end position="33"/>
    </location>
</feature>
<evidence type="ECO:0000256" key="5">
    <source>
        <dbReference type="SAM" id="Coils"/>
    </source>
</evidence>
<dbReference type="InterPro" id="IPR000014">
    <property type="entry name" value="PAS"/>
</dbReference>
<dbReference type="PROSITE" id="PS50885">
    <property type="entry name" value="HAMP"/>
    <property type="match status" value="4"/>
</dbReference>
<dbReference type="SMART" id="SM00304">
    <property type="entry name" value="HAMP"/>
    <property type="match status" value="4"/>
</dbReference>
<evidence type="ECO:0000256" key="6">
    <source>
        <dbReference type="SAM" id="MobiDB-lite"/>
    </source>
</evidence>
<dbReference type="InterPro" id="IPR051310">
    <property type="entry name" value="MCP_chemotaxis"/>
</dbReference>
<dbReference type="InterPro" id="IPR003660">
    <property type="entry name" value="HAMP_dom"/>
</dbReference>
<dbReference type="CDD" id="cd17527">
    <property type="entry name" value="HAMP_II"/>
    <property type="match status" value="1"/>
</dbReference>
<feature type="compositionally biased region" description="Basic and acidic residues" evidence="6">
    <location>
        <begin position="1216"/>
        <end position="1225"/>
    </location>
</feature>
<keyword evidence="2" id="KW-0488">Methylation</keyword>
<dbReference type="Pfam" id="PF08448">
    <property type="entry name" value="PAS_4"/>
    <property type="match status" value="1"/>
</dbReference>
<dbReference type="InterPro" id="IPR013656">
    <property type="entry name" value="PAS_4"/>
</dbReference>
<dbReference type="OrthoDB" id="5390881at2"/>
<keyword evidence="7" id="KW-1133">Transmembrane helix</keyword>
<dbReference type="CDD" id="cd06225">
    <property type="entry name" value="HAMP"/>
    <property type="match status" value="1"/>
</dbReference>
<accession>A0A1T4L616</accession>
<dbReference type="AlphaFoldDB" id="A0A1T4L616"/>
<keyword evidence="7" id="KW-0812">Transmembrane</keyword>
<dbReference type="PROSITE" id="PS50111">
    <property type="entry name" value="CHEMOTAXIS_TRANSDUC_2"/>
    <property type="match status" value="1"/>
</dbReference>
<dbReference type="Pfam" id="PF18575">
    <property type="entry name" value="HAMP_N3"/>
    <property type="match status" value="1"/>
</dbReference>
<evidence type="ECO:0000259" key="10">
    <source>
        <dbReference type="PROSITE" id="PS50885"/>
    </source>
</evidence>
<feature type="coiled-coil region" evidence="5">
    <location>
        <begin position="1129"/>
        <end position="1156"/>
    </location>
</feature>
<proteinExistence type="inferred from homology"/>
<feature type="domain" description="HAMP" evidence="10">
    <location>
        <begin position="370"/>
        <end position="422"/>
    </location>
</feature>
<sequence>MFKQMKLGTKILTGFAVVTLIAAVMGVVGYYGLNEVSKNMYEVAEVRLPSVQTLLIMKEAQYSILAGERGLINRRMMDPAVRKAQYDHIELSWKEAAEAWKIYEPLPQTVEEAALWKEFVPKWDAWKKASQQVVELSREKDSLLAAGADLKDKRVDALDNRVFEASLASRKKFLEVETLLGKLARLNEKLGREAGKTGEKVATHARIQLVVALVVAILLSLMIGFYLKRNIAAILKGLLDESNRLTEAAVAGKLATRGSVEKVNFEFRGIVEGVNQTLDAVIGPLNVAAEYVDRISKGDIPPRIADNYNGDFNEIKNNLNGCIDAVNALVADANMLSDAAVAGKLATRANASKHHGDFQKIVEGVNQTLDAVIGPLNVAAEYVDRISKGDIPPRITDSYEGDFNEVKNNLNSCIDALNGLIAAREEMSRQHDLGMIDEVMPVEQFQGAYAQMAEGINTLVKSHIAVKMRVVEVVGKYADGDLTVDMDRLPGKKALITEAIDNVKRNMLSLNQEIMMLVDAAKGGRLATRGNASKFNNSFREMVEGINATLDAVIGPLNVAAEYVDRISKGDVPPRITDSYNGDFNEIKNNLNTCIDAVNLLVADANMLSDAAVAGRLNTRADASQHQGDFRKVVAGVNDTIDRLVALLDNMAAPAMIIDKDFSILYMNEMGAKVGGKTQQQCLGIKCYDHFKTSDCRTERCACNRAISSGQASSSETSAHPMAGLDLDISYTGVPIKDRQGMVIGAFEVVTDQTAIKKAARIADKQAQFQTEEVGKLLVNLEKMALGNLSVDTAVAASDEDTQGIARNFEKINCAINQNIDALNAITSSARQVALGDLAVELTPRSEQDQLMLALKNMVIQLKELARSAEQIAAGDLTVTVKPASERDVMGNAFATMVTNLREIVGNVSSGSDAIATASQQIATGNANMAQRTEEQASSLEETASSMEEMTSTVKQNAENAQQANQLAIDASQVAVKGGSVINKVVTTMDSITDSSKKIADIIGVIDGIAFQTNILALNAAVEAARAGEQGRGFAVVAGEVRNLAQRSAAAAKEIKALISDSVDKVNDGSKLVGEAGQTMQEIVTSIKRVTDIMAEISAASVEQSSGIEQVNTAISQMDEITQQNSSVVQQAASAAAALQEQAQMLVEAVNRFRLEESPRVRAQEQLSHVAVLPKQFAQREQTRQANGYHKPEKANGYHKAPASEVTSASTMSKAVGHDADWNEF</sequence>
<evidence type="ECO:0000256" key="1">
    <source>
        <dbReference type="ARBA" id="ARBA00004370"/>
    </source>
</evidence>
<dbReference type="Pfam" id="PF12729">
    <property type="entry name" value="4HB_MCP_1"/>
    <property type="match status" value="1"/>
</dbReference>
<dbReference type="RefSeq" id="WP_078789076.1">
    <property type="nucleotide sequence ID" value="NZ_FUWR01000002.1"/>
</dbReference>
<dbReference type="Pfam" id="PF18947">
    <property type="entry name" value="HAMP_2"/>
    <property type="match status" value="3"/>
</dbReference>
<dbReference type="PROSITE" id="PS50112">
    <property type="entry name" value="PAS"/>
    <property type="match status" value="1"/>
</dbReference>
<dbReference type="GO" id="GO:0005886">
    <property type="term" value="C:plasma membrane"/>
    <property type="evidence" value="ECO:0007669"/>
    <property type="project" value="TreeGrafter"/>
</dbReference>
<dbReference type="Gene3D" id="1.20.120.1530">
    <property type="match status" value="3"/>
</dbReference>
<dbReference type="InterPro" id="IPR041395">
    <property type="entry name" value="McpB_HAMP_3rd"/>
</dbReference>
<dbReference type="SUPFAM" id="SSF58104">
    <property type="entry name" value="Methyl-accepting chemotaxis protein (MCP) signaling domain"/>
    <property type="match status" value="1"/>
</dbReference>
<dbReference type="Pfam" id="PF21927">
    <property type="entry name" value="McpB_HAMP_2"/>
    <property type="match status" value="1"/>
</dbReference>
<comment type="similarity">
    <text evidence="3">Belongs to the methyl-accepting chemotaxis (MCP) protein family.</text>
</comment>
<name>A0A1T4L616_9BACT</name>
<dbReference type="GO" id="GO:0006935">
    <property type="term" value="P:chemotaxis"/>
    <property type="evidence" value="ECO:0007669"/>
    <property type="project" value="UniProtKB-KW"/>
</dbReference>
<evidence type="ECO:0000256" key="3">
    <source>
        <dbReference type="ARBA" id="ARBA00029447"/>
    </source>
</evidence>
<dbReference type="FunFam" id="1.10.287.950:FF:000001">
    <property type="entry name" value="Methyl-accepting chemotaxis sensory transducer"/>
    <property type="match status" value="1"/>
</dbReference>
<dbReference type="Gene3D" id="1.10.287.950">
    <property type="entry name" value="Methyl-accepting chemotaxis protein"/>
    <property type="match status" value="1"/>
</dbReference>
<feature type="domain" description="HAMP" evidence="10">
    <location>
        <begin position="856"/>
        <end position="906"/>
    </location>
</feature>
<dbReference type="SMART" id="SM00091">
    <property type="entry name" value="PAS"/>
    <property type="match status" value="1"/>
</dbReference>
<dbReference type="PANTHER" id="PTHR43531">
    <property type="entry name" value="PROTEIN ICFG"/>
    <property type="match status" value="1"/>
</dbReference>
<dbReference type="InterPro" id="IPR054421">
    <property type="entry name" value="McpB_HAMP_2nd"/>
</dbReference>
<feature type="domain" description="Methyl-accepting transducer" evidence="8">
    <location>
        <begin position="911"/>
        <end position="1140"/>
    </location>
</feature>
<evidence type="ECO:0000256" key="7">
    <source>
        <dbReference type="SAM" id="Phobius"/>
    </source>
</evidence>
<dbReference type="GO" id="GO:0004888">
    <property type="term" value="F:transmembrane signaling receptor activity"/>
    <property type="evidence" value="ECO:0007669"/>
    <property type="project" value="TreeGrafter"/>
</dbReference>
<keyword evidence="7" id="KW-0472">Membrane</keyword>
<dbReference type="InterPro" id="IPR024478">
    <property type="entry name" value="HlyB_4HB_MCP"/>
</dbReference>
<evidence type="ECO:0000313" key="11">
    <source>
        <dbReference type="EMBL" id="SJZ50175.1"/>
    </source>
</evidence>
<dbReference type="SMART" id="SM00283">
    <property type="entry name" value="MA"/>
    <property type="match status" value="1"/>
</dbReference>
<reference evidence="12" key="1">
    <citation type="submission" date="2017-02" db="EMBL/GenBank/DDBJ databases">
        <authorList>
            <person name="Varghese N."/>
            <person name="Submissions S."/>
        </authorList>
    </citation>
    <scope>NUCLEOTIDE SEQUENCE [LARGE SCALE GENOMIC DNA]</scope>
    <source>
        <strain evidence="12">ATCC BAA-34</strain>
    </source>
</reference>
<feature type="region of interest" description="Disordered" evidence="6">
    <location>
        <begin position="1181"/>
        <end position="1225"/>
    </location>
</feature>
<dbReference type="SUPFAM" id="SSF55785">
    <property type="entry name" value="PYP-like sensor domain (PAS domain)"/>
    <property type="match status" value="1"/>
</dbReference>
<dbReference type="CDD" id="cd00130">
    <property type="entry name" value="PAS"/>
    <property type="match status" value="1"/>
</dbReference>
<dbReference type="CDD" id="cd11386">
    <property type="entry name" value="MCP_signal"/>
    <property type="match status" value="1"/>
</dbReference>
<dbReference type="GO" id="GO:0007165">
    <property type="term" value="P:signal transduction"/>
    <property type="evidence" value="ECO:0007669"/>
    <property type="project" value="UniProtKB-KW"/>
</dbReference>
<feature type="domain" description="HAMP" evidence="10">
    <location>
        <begin position="551"/>
        <end position="603"/>
    </location>
</feature>
<evidence type="ECO:0000256" key="4">
    <source>
        <dbReference type="PROSITE-ProRule" id="PRU00284"/>
    </source>
</evidence>
<dbReference type="Pfam" id="PF00672">
    <property type="entry name" value="HAMP"/>
    <property type="match status" value="1"/>
</dbReference>
<dbReference type="Proteomes" id="UP000190102">
    <property type="component" value="Unassembled WGS sequence"/>
</dbReference>
<comment type="subcellular location">
    <subcellularLocation>
        <location evidence="1">Membrane</location>
    </subcellularLocation>
</comment>
<protein>
    <submittedName>
        <fullName evidence="11">Methyl-accepting chemotaxis sensory transducer with Pas/Pac sensor</fullName>
    </submittedName>
</protein>
<feature type="domain" description="HAMP" evidence="10">
    <location>
        <begin position="279"/>
        <end position="331"/>
    </location>
</feature>
<dbReference type="STRING" id="115783.SAMN02745119_00788"/>
<evidence type="ECO:0000313" key="12">
    <source>
        <dbReference type="Proteomes" id="UP000190102"/>
    </source>
</evidence>
<evidence type="ECO:0000256" key="2">
    <source>
        <dbReference type="ARBA" id="ARBA00022481"/>
    </source>
</evidence>
<organism evidence="11 12">
    <name type="scientific">Trichlorobacter thiogenes</name>
    <dbReference type="NCBI Taxonomy" id="115783"/>
    <lineage>
        <taxon>Bacteria</taxon>
        <taxon>Pseudomonadati</taxon>
        <taxon>Thermodesulfobacteriota</taxon>
        <taxon>Desulfuromonadia</taxon>
        <taxon>Geobacterales</taxon>
        <taxon>Geobacteraceae</taxon>
        <taxon>Trichlorobacter</taxon>
    </lineage>
</organism>
<keyword evidence="12" id="KW-1185">Reference proteome</keyword>
<dbReference type="PANTHER" id="PTHR43531:SF14">
    <property type="entry name" value="METHYL-ACCEPTING CHEMOTAXIS PROTEIN I-RELATED"/>
    <property type="match status" value="1"/>
</dbReference>
<dbReference type="Gene3D" id="3.30.450.20">
    <property type="entry name" value="PAS domain"/>
    <property type="match status" value="1"/>
</dbReference>
<dbReference type="InterPro" id="IPR035965">
    <property type="entry name" value="PAS-like_dom_sf"/>
</dbReference>